<protein>
    <submittedName>
        <fullName evidence="1">HmuY family protein</fullName>
    </submittedName>
</protein>
<evidence type="ECO:0000313" key="1">
    <source>
        <dbReference type="EMBL" id="XBL15901.1"/>
    </source>
</evidence>
<dbReference type="CDD" id="cd12105">
    <property type="entry name" value="HmuY"/>
    <property type="match status" value="1"/>
</dbReference>
<sequence>MTLTKKNHEHKMNTSNFANKTIKLLVLVILFAGFASCSDDDDKPLLEVESQTYSNLYAPQSGGQGSGEDISGAFTKFSFSTGQTTTSETEWDIAFRGTSIIINGGTTLGTMDEPERIGNVSGYIVNNTFENVEMVNTNLLEQDSNEGYVFSDWYTYSGQPNHLITPTPGKVLVLKTYDGKYAKMEIVSYYKDAPDNPNAFNGTERYYTFNYVYQPNDGVTTF</sequence>
<reference evidence="1" key="1">
    <citation type="submission" date="2024-04" db="EMBL/GenBank/DDBJ databases">
        <title>Mariniflexile litorale, isolated from the shallow sediments of the Sea of Japan.</title>
        <authorList>
            <person name="Romanenko L."/>
            <person name="Isaeva M."/>
        </authorList>
    </citation>
    <scope>NUCLEOTIDE SEQUENCE [LARGE SCALE GENOMIC DNA]</scope>
    <source>
        <strain evidence="1">KMM 9835</strain>
    </source>
</reference>
<dbReference type="InterPro" id="IPR025921">
    <property type="entry name" value="HmuY"/>
</dbReference>
<name>A0AAU7EK50_9FLAO</name>
<dbReference type="RefSeq" id="WP_308993655.1">
    <property type="nucleotide sequence ID" value="NZ_CP155618.1"/>
</dbReference>
<gene>
    <name evidence="1" type="ORF">QLS71_007765</name>
</gene>
<dbReference type="Pfam" id="PF14064">
    <property type="entry name" value="HmuY"/>
    <property type="match status" value="1"/>
</dbReference>
<dbReference type="AlphaFoldDB" id="A0AAU7EK50"/>
<dbReference type="Proteomes" id="UP001224325">
    <property type="component" value="Chromosome"/>
</dbReference>
<organism evidence="1 2">
    <name type="scientific">Mariniflexile litorale</name>
    <dbReference type="NCBI Taxonomy" id="3045158"/>
    <lineage>
        <taxon>Bacteria</taxon>
        <taxon>Pseudomonadati</taxon>
        <taxon>Bacteroidota</taxon>
        <taxon>Flavobacteriia</taxon>
        <taxon>Flavobacteriales</taxon>
        <taxon>Flavobacteriaceae</taxon>
        <taxon>Mariniflexile</taxon>
    </lineage>
</organism>
<accession>A0AAU7EK50</accession>
<keyword evidence="2" id="KW-1185">Reference proteome</keyword>
<proteinExistence type="predicted"/>
<dbReference type="EMBL" id="CP155618">
    <property type="protein sequence ID" value="XBL15901.1"/>
    <property type="molecule type" value="Genomic_DNA"/>
</dbReference>
<dbReference type="KEGG" id="mlil:QLS71_007765"/>
<evidence type="ECO:0000313" key="2">
    <source>
        <dbReference type="Proteomes" id="UP001224325"/>
    </source>
</evidence>